<protein>
    <submittedName>
        <fullName evidence="1">Uncharacterized protein</fullName>
    </submittedName>
</protein>
<name>A0AAD3TMW0_NEPGR</name>
<organism evidence="1 2">
    <name type="scientific">Nepenthes gracilis</name>
    <name type="common">Slender pitcher plant</name>
    <dbReference type="NCBI Taxonomy" id="150966"/>
    <lineage>
        <taxon>Eukaryota</taxon>
        <taxon>Viridiplantae</taxon>
        <taxon>Streptophyta</taxon>
        <taxon>Embryophyta</taxon>
        <taxon>Tracheophyta</taxon>
        <taxon>Spermatophyta</taxon>
        <taxon>Magnoliopsida</taxon>
        <taxon>eudicotyledons</taxon>
        <taxon>Gunneridae</taxon>
        <taxon>Pentapetalae</taxon>
        <taxon>Caryophyllales</taxon>
        <taxon>Nepenthaceae</taxon>
        <taxon>Nepenthes</taxon>
    </lineage>
</organism>
<dbReference type="Proteomes" id="UP001279734">
    <property type="component" value="Unassembled WGS sequence"/>
</dbReference>
<sequence length="130" mass="14732">MIEAGRRGYRVCLCIVDPFYVDPMSHMKHHGVSEASRRVWELSLRRWTLLSCYSGVIVHRVASPRDVKWLSGAPPEPEPEPVACYYSELQGLAPCRCWNLVDLGKSGVSFMWMSTAHSARARQSGFYPDS</sequence>
<reference evidence="1" key="1">
    <citation type="submission" date="2023-05" db="EMBL/GenBank/DDBJ databases">
        <title>Nepenthes gracilis genome sequencing.</title>
        <authorList>
            <person name="Fukushima K."/>
        </authorList>
    </citation>
    <scope>NUCLEOTIDE SEQUENCE</scope>
    <source>
        <strain evidence="1">SING2019-196</strain>
    </source>
</reference>
<gene>
    <name evidence="1" type="ORF">Nepgr_033948</name>
</gene>
<dbReference type="AlphaFoldDB" id="A0AAD3TMW0"/>
<comment type="caution">
    <text evidence="1">The sequence shown here is derived from an EMBL/GenBank/DDBJ whole genome shotgun (WGS) entry which is preliminary data.</text>
</comment>
<evidence type="ECO:0000313" key="1">
    <source>
        <dbReference type="EMBL" id="GMH32104.1"/>
    </source>
</evidence>
<keyword evidence="2" id="KW-1185">Reference proteome</keyword>
<evidence type="ECO:0000313" key="2">
    <source>
        <dbReference type="Proteomes" id="UP001279734"/>
    </source>
</evidence>
<proteinExistence type="predicted"/>
<accession>A0AAD3TMW0</accession>
<dbReference type="EMBL" id="BSYO01000069">
    <property type="protein sequence ID" value="GMH32104.1"/>
    <property type="molecule type" value="Genomic_DNA"/>
</dbReference>